<comment type="caution">
    <text evidence="1">The sequence shown here is derived from an EMBL/GenBank/DDBJ whole genome shotgun (WGS) entry which is preliminary data.</text>
</comment>
<evidence type="ECO:0000313" key="1">
    <source>
        <dbReference type="EMBL" id="KAH3770612.1"/>
    </source>
</evidence>
<accession>A0A9D4E2I9</accession>
<name>A0A9D4E2I9_DREPO</name>
<protein>
    <submittedName>
        <fullName evidence="1">Uncharacterized protein</fullName>
    </submittedName>
</protein>
<sequence length="60" mass="6985">MEQKSWTGESSKHHCYNATMLKNNWKTKFKVTLSKTFQTFKDLLEEKNSRTTSTGSKDVP</sequence>
<gene>
    <name evidence="1" type="ORF">DPMN_171901</name>
</gene>
<organism evidence="1 2">
    <name type="scientific">Dreissena polymorpha</name>
    <name type="common">Zebra mussel</name>
    <name type="synonym">Mytilus polymorpha</name>
    <dbReference type="NCBI Taxonomy" id="45954"/>
    <lineage>
        <taxon>Eukaryota</taxon>
        <taxon>Metazoa</taxon>
        <taxon>Spiralia</taxon>
        <taxon>Lophotrochozoa</taxon>
        <taxon>Mollusca</taxon>
        <taxon>Bivalvia</taxon>
        <taxon>Autobranchia</taxon>
        <taxon>Heteroconchia</taxon>
        <taxon>Euheterodonta</taxon>
        <taxon>Imparidentia</taxon>
        <taxon>Neoheterodontei</taxon>
        <taxon>Myida</taxon>
        <taxon>Dreissenoidea</taxon>
        <taxon>Dreissenidae</taxon>
        <taxon>Dreissena</taxon>
    </lineage>
</organism>
<proteinExistence type="predicted"/>
<keyword evidence="2" id="KW-1185">Reference proteome</keyword>
<evidence type="ECO:0000313" key="2">
    <source>
        <dbReference type="Proteomes" id="UP000828390"/>
    </source>
</evidence>
<dbReference type="Proteomes" id="UP000828390">
    <property type="component" value="Unassembled WGS sequence"/>
</dbReference>
<dbReference type="EMBL" id="JAIWYP010000009">
    <property type="protein sequence ID" value="KAH3770612.1"/>
    <property type="molecule type" value="Genomic_DNA"/>
</dbReference>
<reference evidence="1" key="2">
    <citation type="submission" date="2020-11" db="EMBL/GenBank/DDBJ databases">
        <authorList>
            <person name="McCartney M.A."/>
            <person name="Auch B."/>
            <person name="Kono T."/>
            <person name="Mallez S."/>
            <person name="Becker A."/>
            <person name="Gohl D.M."/>
            <person name="Silverstein K.A.T."/>
            <person name="Koren S."/>
            <person name="Bechman K.B."/>
            <person name="Herman A."/>
            <person name="Abrahante J.E."/>
            <person name="Garbe J."/>
        </authorList>
    </citation>
    <scope>NUCLEOTIDE SEQUENCE</scope>
    <source>
        <strain evidence="1">Duluth1</strain>
        <tissue evidence="1">Whole animal</tissue>
    </source>
</reference>
<reference evidence="1" key="1">
    <citation type="journal article" date="2019" name="bioRxiv">
        <title>The Genome of the Zebra Mussel, Dreissena polymorpha: A Resource for Invasive Species Research.</title>
        <authorList>
            <person name="McCartney M.A."/>
            <person name="Auch B."/>
            <person name="Kono T."/>
            <person name="Mallez S."/>
            <person name="Zhang Y."/>
            <person name="Obille A."/>
            <person name="Becker A."/>
            <person name="Abrahante J.E."/>
            <person name="Garbe J."/>
            <person name="Badalamenti J.P."/>
            <person name="Herman A."/>
            <person name="Mangelson H."/>
            <person name="Liachko I."/>
            <person name="Sullivan S."/>
            <person name="Sone E.D."/>
            <person name="Koren S."/>
            <person name="Silverstein K.A.T."/>
            <person name="Beckman K.B."/>
            <person name="Gohl D.M."/>
        </authorList>
    </citation>
    <scope>NUCLEOTIDE SEQUENCE</scope>
    <source>
        <strain evidence="1">Duluth1</strain>
        <tissue evidence="1">Whole animal</tissue>
    </source>
</reference>
<dbReference type="AlphaFoldDB" id="A0A9D4E2I9"/>